<feature type="signal peptide" evidence="2">
    <location>
        <begin position="1"/>
        <end position="25"/>
    </location>
</feature>
<dbReference type="EMBL" id="BT123244">
    <property type="protein sequence ID" value="ADE76575.1"/>
    <property type="molecule type" value="mRNA"/>
</dbReference>
<evidence type="ECO:0000313" key="3">
    <source>
        <dbReference type="EMBL" id="ADE76575.1"/>
    </source>
</evidence>
<accession>D5AAK6</accession>
<name>D5AAK6_PICSI</name>
<feature type="chain" id="PRO_5003068715" evidence="2">
    <location>
        <begin position="26"/>
        <end position="67"/>
    </location>
</feature>
<evidence type="ECO:0000256" key="1">
    <source>
        <dbReference type="SAM" id="Phobius"/>
    </source>
</evidence>
<dbReference type="AlphaFoldDB" id="D5AAK6"/>
<keyword evidence="1" id="KW-0812">Transmembrane</keyword>
<proteinExistence type="evidence at transcript level"/>
<keyword evidence="1" id="KW-0472">Membrane</keyword>
<protein>
    <submittedName>
        <fullName evidence="3">Uncharacterized protein</fullName>
    </submittedName>
</protein>
<keyword evidence="2" id="KW-0732">Signal</keyword>
<feature type="transmembrane region" description="Helical" evidence="1">
    <location>
        <begin position="41"/>
        <end position="63"/>
    </location>
</feature>
<reference evidence="3" key="1">
    <citation type="submission" date="2010-04" db="EMBL/GenBank/DDBJ databases">
        <authorList>
            <person name="Reid K.E."/>
            <person name="Liao N."/>
            <person name="Chan S."/>
            <person name="Docking R."/>
            <person name="Taylor G."/>
            <person name="Moore R."/>
            <person name="Mayo M."/>
            <person name="Munro S."/>
            <person name="King J."/>
            <person name="Yanchuk A."/>
            <person name="Holt R."/>
            <person name="Jones S."/>
            <person name="Marra M."/>
            <person name="Ritland C.E."/>
            <person name="Ritland K."/>
            <person name="Bohlmann J."/>
        </authorList>
    </citation>
    <scope>NUCLEOTIDE SEQUENCE</scope>
    <source>
        <tissue evidence="3">Bud</tissue>
    </source>
</reference>
<organism evidence="3">
    <name type="scientific">Picea sitchensis</name>
    <name type="common">Sitka spruce</name>
    <name type="synonym">Pinus sitchensis</name>
    <dbReference type="NCBI Taxonomy" id="3332"/>
    <lineage>
        <taxon>Eukaryota</taxon>
        <taxon>Viridiplantae</taxon>
        <taxon>Streptophyta</taxon>
        <taxon>Embryophyta</taxon>
        <taxon>Tracheophyta</taxon>
        <taxon>Spermatophyta</taxon>
        <taxon>Pinopsida</taxon>
        <taxon>Pinidae</taxon>
        <taxon>Conifers I</taxon>
        <taxon>Pinales</taxon>
        <taxon>Pinaceae</taxon>
        <taxon>Picea</taxon>
    </lineage>
</organism>
<evidence type="ECO:0000256" key="2">
    <source>
        <dbReference type="SAM" id="SignalP"/>
    </source>
</evidence>
<sequence>MAGLGKDVSTALLVVLMIMLGAAEAAEVKAASPSPTLEAGAASMAFVPSAFAAFIVSFIPFLACRFY</sequence>
<keyword evidence="1" id="KW-1133">Transmembrane helix</keyword>